<protein>
    <submittedName>
        <fullName evidence="1">Uncharacterized protein</fullName>
    </submittedName>
</protein>
<dbReference type="Proteomes" id="UP001354931">
    <property type="component" value="Unassembled WGS sequence"/>
</dbReference>
<gene>
    <name evidence="1" type="ORF">OKJ99_14740</name>
</gene>
<dbReference type="EMBL" id="JAOZYC010000099">
    <property type="protein sequence ID" value="MEB8338754.1"/>
    <property type="molecule type" value="Genomic_DNA"/>
</dbReference>
<sequence length="237" mass="24353">MALIDPSRTLASLGYDTVPALTPLSYPGRPVTAPALLRGDELLDLDVEHELPRWTADRTPVLAVGSNAAPAQVAYKLKKLGLPVAVPMVPLPTRGIGVGCSAHIGRNGYVAAAPYPDPRAARTLVVSWLDAAQLKAVDATELPNYRRAAVPGAPVPGLQMYVGEHGVLVDPGTGAPRAGGGDQAGLLSALMAASPELAALLGPAPRDWVRRAAASPAVREEGTRLLRAGGTIPSGPA</sequence>
<reference evidence="1 2" key="1">
    <citation type="submission" date="2022-10" db="EMBL/GenBank/DDBJ databases">
        <authorList>
            <person name="Xie J."/>
            <person name="Shen N."/>
        </authorList>
    </citation>
    <scope>NUCLEOTIDE SEQUENCE [LARGE SCALE GENOMIC DNA]</scope>
    <source>
        <strain evidence="1 2">YIM65594</strain>
    </source>
</reference>
<evidence type="ECO:0000313" key="1">
    <source>
        <dbReference type="EMBL" id="MEB8338754.1"/>
    </source>
</evidence>
<evidence type="ECO:0000313" key="2">
    <source>
        <dbReference type="Proteomes" id="UP001354931"/>
    </source>
</evidence>
<proteinExistence type="predicted"/>
<dbReference type="RefSeq" id="WP_326016614.1">
    <property type="nucleotide sequence ID" value="NZ_JAOZYC010000099.1"/>
</dbReference>
<accession>A0ABU6F425</accession>
<keyword evidence="2" id="KW-1185">Reference proteome</keyword>
<name>A0ABU6F425_9ACTN</name>
<comment type="caution">
    <text evidence="1">The sequence shown here is derived from an EMBL/GenBank/DDBJ whole genome shotgun (WGS) entry which is preliminary data.</text>
</comment>
<organism evidence="1 2">
    <name type="scientific">Streptomyces endophyticus</name>
    <dbReference type="NCBI Taxonomy" id="714166"/>
    <lineage>
        <taxon>Bacteria</taxon>
        <taxon>Bacillati</taxon>
        <taxon>Actinomycetota</taxon>
        <taxon>Actinomycetes</taxon>
        <taxon>Kitasatosporales</taxon>
        <taxon>Streptomycetaceae</taxon>
        <taxon>Streptomyces</taxon>
    </lineage>
</organism>